<dbReference type="GO" id="GO:0000978">
    <property type="term" value="F:RNA polymerase II cis-regulatory region sequence-specific DNA binding"/>
    <property type="evidence" value="ECO:0007669"/>
    <property type="project" value="TreeGrafter"/>
</dbReference>
<keyword evidence="8" id="KW-1185">Reference proteome</keyword>
<dbReference type="PROSITE" id="PS50066">
    <property type="entry name" value="MADS_BOX_2"/>
    <property type="match status" value="1"/>
</dbReference>
<dbReference type="Proteomes" id="UP001159364">
    <property type="component" value="Linkage Group LG07"/>
</dbReference>
<dbReference type="PANTHER" id="PTHR11945:SF505">
    <property type="entry name" value="MADS-BOX DOMAIN-CONTAINING PROTEIN"/>
    <property type="match status" value="1"/>
</dbReference>
<feature type="domain" description="MADS-box" evidence="6">
    <location>
        <begin position="1"/>
        <end position="49"/>
    </location>
</feature>
<name>A0AAV8SZN2_9ROSI</name>
<evidence type="ECO:0000256" key="2">
    <source>
        <dbReference type="ARBA" id="ARBA00023015"/>
    </source>
</evidence>
<evidence type="ECO:0000256" key="5">
    <source>
        <dbReference type="ARBA" id="ARBA00023242"/>
    </source>
</evidence>
<proteinExistence type="predicted"/>
<reference evidence="7 8" key="1">
    <citation type="submission" date="2021-09" db="EMBL/GenBank/DDBJ databases">
        <title>Genomic insights and catalytic innovation underlie evolution of tropane alkaloids biosynthesis.</title>
        <authorList>
            <person name="Wang Y.-J."/>
            <person name="Tian T."/>
            <person name="Huang J.-P."/>
            <person name="Huang S.-X."/>
        </authorList>
    </citation>
    <scope>NUCLEOTIDE SEQUENCE [LARGE SCALE GENOMIC DNA]</scope>
    <source>
        <strain evidence="7">KIB-2018</strain>
        <tissue evidence="7">Leaf</tissue>
    </source>
</reference>
<dbReference type="GO" id="GO:0045944">
    <property type="term" value="P:positive regulation of transcription by RNA polymerase II"/>
    <property type="evidence" value="ECO:0007669"/>
    <property type="project" value="InterPro"/>
</dbReference>
<keyword evidence="3" id="KW-0238">DNA-binding</keyword>
<comment type="subcellular location">
    <subcellularLocation>
        <location evidence="1">Nucleus</location>
    </subcellularLocation>
</comment>
<keyword evidence="5" id="KW-0539">Nucleus</keyword>
<keyword evidence="4" id="KW-0804">Transcription</keyword>
<sequence>MRKRRVKPDLIPNESLRKVSFKKRKSGLVKKLDELTTLCGVIACVVISSPYDVQPYVWPSVPQALHVANSFDDLPTNKKDNYMVDQEMFLRGNIHRLKDKLMKQKEGNEKLKSKLISVDGVTCEDLQSSTQWKHLNYTIDSMKERIESIGNKIDYAMNIKPDDYSGAKKVCQEMISHSHSH</sequence>
<dbReference type="PRINTS" id="PR00404">
    <property type="entry name" value="MADSDOMAIN"/>
</dbReference>
<evidence type="ECO:0000313" key="7">
    <source>
        <dbReference type="EMBL" id="KAJ8759465.1"/>
    </source>
</evidence>
<dbReference type="CDD" id="cd00266">
    <property type="entry name" value="MADS_SRF_like"/>
    <property type="match status" value="1"/>
</dbReference>
<dbReference type="AlphaFoldDB" id="A0AAV8SZN2"/>
<comment type="caution">
    <text evidence="7">The sequence shown here is derived from an EMBL/GenBank/DDBJ whole genome shotgun (WGS) entry which is preliminary data.</text>
</comment>
<evidence type="ECO:0000313" key="8">
    <source>
        <dbReference type="Proteomes" id="UP001159364"/>
    </source>
</evidence>
<evidence type="ECO:0000256" key="4">
    <source>
        <dbReference type="ARBA" id="ARBA00023163"/>
    </source>
</evidence>
<protein>
    <recommendedName>
        <fullName evidence="6">MADS-box domain-containing protein</fullName>
    </recommendedName>
</protein>
<dbReference type="SMART" id="SM00432">
    <property type="entry name" value="MADS"/>
    <property type="match status" value="1"/>
</dbReference>
<accession>A0AAV8SZN2</accession>
<evidence type="ECO:0000259" key="6">
    <source>
        <dbReference type="PROSITE" id="PS50066"/>
    </source>
</evidence>
<evidence type="ECO:0000256" key="1">
    <source>
        <dbReference type="ARBA" id="ARBA00004123"/>
    </source>
</evidence>
<dbReference type="InterPro" id="IPR002100">
    <property type="entry name" value="TF_MADSbox"/>
</dbReference>
<keyword evidence="2" id="KW-0805">Transcription regulation</keyword>
<dbReference type="GO" id="GO:0000981">
    <property type="term" value="F:DNA-binding transcription factor activity, RNA polymerase II-specific"/>
    <property type="evidence" value="ECO:0007669"/>
    <property type="project" value="InterPro"/>
</dbReference>
<gene>
    <name evidence="7" type="ORF">K2173_007077</name>
</gene>
<dbReference type="Gene3D" id="3.40.1810.10">
    <property type="entry name" value="Transcription factor, MADS-box"/>
    <property type="match status" value="1"/>
</dbReference>
<dbReference type="InterPro" id="IPR033897">
    <property type="entry name" value="SRF-like_MADS-box"/>
</dbReference>
<dbReference type="EMBL" id="JAIWQS010000007">
    <property type="protein sequence ID" value="KAJ8759465.1"/>
    <property type="molecule type" value="Genomic_DNA"/>
</dbReference>
<dbReference type="Pfam" id="PF00319">
    <property type="entry name" value="SRF-TF"/>
    <property type="match status" value="1"/>
</dbReference>
<dbReference type="GO" id="GO:0046983">
    <property type="term" value="F:protein dimerization activity"/>
    <property type="evidence" value="ECO:0007669"/>
    <property type="project" value="InterPro"/>
</dbReference>
<organism evidence="7 8">
    <name type="scientific">Erythroxylum novogranatense</name>
    <dbReference type="NCBI Taxonomy" id="1862640"/>
    <lineage>
        <taxon>Eukaryota</taxon>
        <taxon>Viridiplantae</taxon>
        <taxon>Streptophyta</taxon>
        <taxon>Embryophyta</taxon>
        <taxon>Tracheophyta</taxon>
        <taxon>Spermatophyta</taxon>
        <taxon>Magnoliopsida</taxon>
        <taxon>eudicotyledons</taxon>
        <taxon>Gunneridae</taxon>
        <taxon>Pentapetalae</taxon>
        <taxon>rosids</taxon>
        <taxon>fabids</taxon>
        <taxon>Malpighiales</taxon>
        <taxon>Erythroxylaceae</taxon>
        <taxon>Erythroxylum</taxon>
    </lineage>
</organism>
<dbReference type="PANTHER" id="PTHR11945">
    <property type="entry name" value="MADS BOX PROTEIN"/>
    <property type="match status" value="1"/>
</dbReference>
<evidence type="ECO:0000256" key="3">
    <source>
        <dbReference type="ARBA" id="ARBA00023125"/>
    </source>
</evidence>
<dbReference type="GO" id="GO:0005634">
    <property type="term" value="C:nucleus"/>
    <property type="evidence" value="ECO:0007669"/>
    <property type="project" value="UniProtKB-SubCell"/>
</dbReference>
<dbReference type="SUPFAM" id="SSF55455">
    <property type="entry name" value="SRF-like"/>
    <property type="match status" value="1"/>
</dbReference>
<dbReference type="InterPro" id="IPR036879">
    <property type="entry name" value="TF_MADSbox_sf"/>
</dbReference>